<comment type="caution">
    <text evidence="7">The sequence shown here is derived from an EMBL/GenBank/DDBJ whole genome shotgun (WGS) entry which is preliminary data.</text>
</comment>
<reference evidence="7" key="2">
    <citation type="journal article" date="2020" name="Microorganisms">
        <title>Osmotic Adaptation and Compatible Solute Biosynthesis of Phototrophic Bacteria as Revealed from Genome Analyses.</title>
        <authorList>
            <person name="Imhoff J.F."/>
            <person name="Rahn T."/>
            <person name="Kunzel S."/>
            <person name="Keller A."/>
            <person name="Neulinger S.C."/>
        </authorList>
    </citation>
    <scope>NUCLEOTIDE SEQUENCE</scope>
    <source>
        <strain evidence="7">DSM 11080</strain>
    </source>
</reference>
<evidence type="ECO:0000256" key="3">
    <source>
        <dbReference type="ARBA" id="ARBA00022723"/>
    </source>
</evidence>
<evidence type="ECO:0000259" key="6">
    <source>
        <dbReference type="Pfam" id="PF08240"/>
    </source>
</evidence>
<dbReference type="PANTHER" id="PTHR43350:SF2">
    <property type="entry name" value="GROES-LIKE ZINC-BINDING ALCOHOL DEHYDROGENASE FAMILY PROTEIN"/>
    <property type="match status" value="1"/>
</dbReference>
<dbReference type="InterPro" id="IPR036291">
    <property type="entry name" value="NAD(P)-bd_dom_sf"/>
</dbReference>
<evidence type="ECO:0000256" key="1">
    <source>
        <dbReference type="ARBA" id="ARBA00001947"/>
    </source>
</evidence>
<gene>
    <name evidence="7" type="ORF">CKO40_11030</name>
</gene>
<proteinExistence type="inferred from homology"/>
<comment type="cofactor">
    <cofactor evidence="1">
        <name>Zn(2+)</name>
        <dbReference type="ChEBI" id="CHEBI:29105"/>
    </cofactor>
</comment>
<comment type="similarity">
    <text evidence="2">Belongs to the zinc-containing alcohol dehydrogenase family.</text>
</comment>
<dbReference type="PANTHER" id="PTHR43350">
    <property type="entry name" value="NAD-DEPENDENT ALCOHOL DEHYDROGENASE"/>
    <property type="match status" value="1"/>
</dbReference>
<keyword evidence="8" id="KW-1185">Reference proteome</keyword>
<dbReference type="InterPro" id="IPR011032">
    <property type="entry name" value="GroES-like_sf"/>
</dbReference>
<dbReference type="Proteomes" id="UP001296776">
    <property type="component" value="Unassembled WGS sequence"/>
</dbReference>
<dbReference type="SUPFAM" id="SSF50129">
    <property type="entry name" value="GroES-like"/>
    <property type="match status" value="1"/>
</dbReference>
<dbReference type="Pfam" id="PF08240">
    <property type="entry name" value="ADH_N"/>
    <property type="match status" value="1"/>
</dbReference>
<dbReference type="GO" id="GO:0016491">
    <property type="term" value="F:oxidoreductase activity"/>
    <property type="evidence" value="ECO:0007669"/>
    <property type="project" value="UniProtKB-KW"/>
</dbReference>
<dbReference type="GO" id="GO:0046872">
    <property type="term" value="F:metal ion binding"/>
    <property type="evidence" value="ECO:0007669"/>
    <property type="project" value="UniProtKB-KW"/>
</dbReference>
<keyword evidence="4" id="KW-0862">Zinc</keyword>
<organism evidence="7 8">
    <name type="scientific">Halochromatium glycolicum</name>
    <dbReference type="NCBI Taxonomy" id="85075"/>
    <lineage>
        <taxon>Bacteria</taxon>
        <taxon>Pseudomonadati</taxon>
        <taxon>Pseudomonadota</taxon>
        <taxon>Gammaproteobacteria</taxon>
        <taxon>Chromatiales</taxon>
        <taxon>Chromatiaceae</taxon>
        <taxon>Halochromatium</taxon>
    </lineage>
</organism>
<reference evidence="7" key="1">
    <citation type="submission" date="2017-08" db="EMBL/GenBank/DDBJ databases">
        <authorList>
            <person name="Imhoff J.F."/>
            <person name="Rahn T."/>
            <person name="Kuenzel S."/>
            <person name="Neulinger S.C."/>
        </authorList>
    </citation>
    <scope>NUCLEOTIDE SEQUENCE</scope>
    <source>
        <strain evidence="7">DSM 11080</strain>
    </source>
</reference>
<dbReference type="RefSeq" id="WP_242476981.1">
    <property type="nucleotide sequence ID" value="NZ_NRSJ01000018.1"/>
</dbReference>
<dbReference type="InterPro" id="IPR013154">
    <property type="entry name" value="ADH-like_N"/>
</dbReference>
<dbReference type="SUPFAM" id="SSF51735">
    <property type="entry name" value="NAD(P)-binding Rossmann-fold domains"/>
    <property type="match status" value="1"/>
</dbReference>
<evidence type="ECO:0000256" key="2">
    <source>
        <dbReference type="ARBA" id="ARBA00008072"/>
    </source>
</evidence>
<sequence length="322" mass="34334">MKAVWLEPTASTPLRLRTDLPIPVPGTGEALVRVRMAGVCSTDLALLNGYYPFTGVLGHEFVGEIAAAADAPERIGERVVGSINLSCGQCRECRACRPSHCLERRVLGIKGHNGAFAEYLCLPLTNLHRVPEQVTDSCAVFAEPLAAALEVPERVHINPSDRVLIVGAGRLGQVIARVVALTGAALAVVARHAHQRQRLAKAGIASLDEQQVEPASYDLVIEASGAPSGFQLARTAVRPRGTLCLKSTYRGAIPVELSALVVDEIQLIGSRCGPFPAALRLLADQRLALPPLIDVREPLDNAVQALRRAAEPDVLKAVIDCT</sequence>
<protein>
    <submittedName>
        <fullName evidence="7">Alcohol dehydrogenase</fullName>
    </submittedName>
</protein>
<keyword evidence="5" id="KW-0560">Oxidoreductase</keyword>
<feature type="domain" description="Alcohol dehydrogenase-like N-terminal" evidence="6">
    <location>
        <begin position="27"/>
        <end position="132"/>
    </location>
</feature>
<accession>A0AAJ0U4D5</accession>
<evidence type="ECO:0000256" key="4">
    <source>
        <dbReference type="ARBA" id="ARBA00022833"/>
    </source>
</evidence>
<dbReference type="AlphaFoldDB" id="A0AAJ0U4D5"/>
<evidence type="ECO:0000256" key="5">
    <source>
        <dbReference type="ARBA" id="ARBA00023002"/>
    </source>
</evidence>
<evidence type="ECO:0000313" key="7">
    <source>
        <dbReference type="EMBL" id="MBK1705060.1"/>
    </source>
</evidence>
<dbReference type="Gene3D" id="3.40.50.720">
    <property type="entry name" value="NAD(P)-binding Rossmann-like Domain"/>
    <property type="match status" value="1"/>
</dbReference>
<keyword evidence="3" id="KW-0479">Metal-binding</keyword>
<dbReference type="EMBL" id="NRSJ01000018">
    <property type="protein sequence ID" value="MBK1705060.1"/>
    <property type="molecule type" value="Genomic_DNA"/>
</dbReference>
<dbReference type="CDD" id="cd08242">
    <property type="entry name" value="MDR_like"/>
    <property type="match status" value="1"/>
</dbReference>
<dbReference type="Gene3D" id="3.90.180.10">
    <property type="entry name" value="Medium-chain alcohol dehydrogenases, catalytic domain"/>
    <property type="match status" value="1"/>
</dbReference>
<name>A0AAJ0U4D5_9GAMM</name>
<evidence type="ECO:0000313" key="8">
    <source>
        <dbReference type="Proteomes" id="UP001296776"/>
    </source>
</evidence>